<evidence type="ECO:0000256" key="2">
    <source>
        <dbReference type="ARBA" id="ARBA00022645"/>
    </source>
</evidence>
<dbReference type="InterPro" id="IPR027461">
    <property type="entry name" value="Carboxypeptidase_A_C_sf"/>
</dbReference>
<feature type="domain" description="LD-carboxypeptidase N-terminal" evidence="7">
    <location>
        <begin position="14"/>
        <end position="130"/>
    </location>
</feature>
<evidence type="ECO:0000259" key="7">
    <source>
        <dbReference type="Pfam" id="PF02016"/>
    </source>
</evidence>
<dbReference type="SUPFAM" id="SSF141986">
    <property type="entry name" value="LD-carboxypeptidase A C-terminal domain-like"/>
    <property type="match status" value="1"/>
</dbReference>
<evidence type="ECO:0000256" key="5">
    <source>
        <dbReference type="ARBA" id="ARBA00022825"/>
    </source>
</evidence>
<feature type="domain" description="LD-carboxypeptidase C-terminal" evidence="8">
    <location>
        <begin position="178"/>
        <end position="290"/>
    </location>
</feature>
<dbReference type="AlphaFoldDB" id="A0A4V2RDS3"/>
<dbReference type="Pfam" id="PF02016">
    <property type="entry name" value="Peptidase_S66"/>
    <property type="match status" value="1"/>
</dbReference>
<dbReference type="PANTHER" id="PTHR30237:SF2">
    <property type="entry name" value="MUREIN TETRAPEPTIDE CARBOXYPEPTIDASE"/>
    <property type="match status" value="1"/>
</dbReference>
<feature type="active site" description="Nucleophile" evidence="6">
    <location>
        <position position="110"/>
    </location>
</feature>
<dbReference type="EMBL" id="SLVV01000004">
    <property type="protein sequence ID" value="TCN25930.1"/>
    <property type="molecule type" value="Genomic_DNA"/>
</dbReference>
<keyword evidence="4" id="KW-0378">Hydrolase</keyword>
<dbReference type="InterPro" id="IPR040921">
    <property type="entry name" value="Peptidase_S66C"/>
</dbReference>
<keyword evidence="5" id="KW-0720">Serine protease</keyword>
<dbReference type="SUPFAM" id="SSF52317">
    <property type="entry name" value="Class I glutamine amidotransferase-like"/>
    <property type="match status" value="1"/>
</dbReference>
<dbReference type="InterPro" id="IPR040449">
    <property type="entry name" value="Peptidase_S66_N"/>
</dbReference>
<feature type="active site" description="Charge relay system" evidence="6">
    <location>
        <position position="208"/>
    </location>
</feature>
<dbReference type="CDD" id="cd07025">
    <property type="entry name" value="Peptidase_S66"/>
    <property type="match status" value="1"/>
</dbReference>
<evidence type="ECO:0000313" key="10">
    <source>
        <dbReference type="Proteomes" id="UP000295689"/>
    </source>
</evidence>
<evidence type="ECO:0000256" key="3">
    <source>
        <dbReference type="ARBA" id="ARBA00022670"/>
    </source>
</evidence>
<dbReference type="InterPro" id="IPR003507">
    <property type="entry name" value="S66_fam"/>
</dbReference>
<keyword evidence="10" id="KW-1185">Reference proteome</keyword>
<name>A0A4V2RDS3_9BACI</name>
<evidence type="ECO:0000256" key="6">
    <source>
        <dbReference type="PIRSR" id="PIRSR028757-1"/>
    </source>
</evidence>
<feature type="active site" description="Charge relay system" evidence="6">
    <location>
        <position position="277"/>
    </location>
</feature>
<dbReference type="Gene3D" id="3.50.30.60">
    <property type="entry name" value="LD-carboxypeptidase A C-terminal domain-like"/>
    <property type="match status" value="1"/>
</dbReference>
<sequence length="308" mass="33816">MSIKPVCLKKGDTVGIIAPAGSPRRDALARGVNFLEGRGLNIKLGRYVHSEHGYLAGTDEERLEDLHSMFRDKEIKAIFCARGGYGTARIASMIDYELLRSNPKIFWGYSDITFLHLAIMKQCEMVTFHGPMIASDFGREKVHSETEDTFLQVFGAAPAIYTKEQLLLESIVEGSAAGSLTGGNLTLITSTLGTKFEIETDGRILFIEEINEEPRAVDRMLNQLYMAGKLEKASAIIVGDFHNCIPDSEPSFSVEEVVSHYLHLAGKPAIKGLKIGHCTPNIAIPLGSKAFMDTSRKVVFVESGTTMN</sequence>
<dbReference type="GO" id="GO:0006508">
    <property type="term" value="P:proteolysis"/>
    <property type="evidence" value="ECO:0007669"/>
    <property type="project" value="UniProtKB-KW"/>
</dbReference>
<dbReference type="GO" id="GO:0004180">
    <property type="term" value="F:carboxypeptidase activity"/>
    <property type="evidence" value="ECO:0007669"/>
    <property type="project" value="UniProtKB-KW"/>
</dbReference>
<accession>A0A4V2RDS3</accession>
<comment type="caution">
    <text evidence="9">The sequence shown here is derived from an EMBL/GenBank/DDBJ whole genome shotgun (WGS) entry which is preliminary data.</text>
</comment>
<keyword evidence="2 9" id="KW-0121">Carboxypeptidase</keyword>
<dbReference type="PANTHER" id="PTHR30237">
    <property type="entry name" value="MURAMOYLTETRAPEPTIDE CARBOXYPEPTIDASE"/>
    <property type="match status" value="1"/>
</dbReference>
<dbReference type="Proteomes" id="UP000295689">
    <property type="component" value="Unassembled WGS sequence"/>
</dbReference>
<comment type="similarity">
    <text evidence="1">Belongs to the peptidase S66 family.</text>
</comment>
<keyword evidence="3" id="KW-0645">Protease</keyword>
<proteinExistence type="inferred from homology"/>
<evidence type="ECO:0000313" key="9">
    <source>
        <dbReference type="EMBL" id="TCN25930.1"/>
    </source>
</evidence>
<dbReference type="InterPro" id="IPR029062">
    <property type="entry name" value="Class_I_gatase-like"/>
</dbReference>
<evidence type="ECO:0000256" key="4">
    <source>
        <dbReference type="ARBA" id="ARBA00022801"/>
    </source>
</evidence>
<organism evidence="9 10">
    <name type="scientific">Mesobacillus foraminis</name>
    <dbReference type="NCBI Taxonomy" id="279826"/>
    <lineage>
        <taxon>Bacteria</taxon>
        <taxon>Bacillati</taxon>
        <taxon>Bacillota</taxon>
        <taxon>Bacilli</taxon>
        <taxon>Bacillales</taxon>
        <taxon>Bacillaceae</taxon>
        <taxon>Mesobacillus</taxon>
    </lineage>
</organism>
<dbReference type="RefSeq" id="WP_132003886.1">
    <property type="nucleotide sequence ID" value="NZ_JABUHM010000009.1"/>
</dbReference>
<dbReference type="Pfam" id="PF17676">
    <property type="entry name" value="Peptidase_S66C"/>
    <property type="match status" value="1"/>
</dbReference>
<dbReference type="GO" id="GO:0008236">
    <property type="term" value="F:serine-type peptidase activity"/>
    <property type="evidence" value="ECO:0007669"/>
    <property type="project" value="UniProtKB-KW"/>
</dbReference>
<reference evidence="9 10" key="1">
    <citation type="journal article" date="2015" name="Stand. Genomic Sci.">
        <title>Genomic Encyclopedia of Bacterial and Archaeal Type Strains, Phase III: the genomes of soil and plant-associated and newly described type strains.</title>
        <authorList>
            <person name="Whitman W.B."/>
            <person name="Woyke T."/>
            <person name="Klenk H.P."/>
            <person name="Zhou Y."/>
            <person name="Lilburn T.G."/>
            <person name="Beck B.J."/>
            <person name="De Vos P."/>
            <person name="Vandamme P."/>
            <person name="Eisen J.A."/>
            <person name="Garrity G."/>
            <person name="Hugenholtz P."/>
            <person name="Kyrpides N.C."/>
        </authorList>
    </citation>
    <scope>NUCLEOTIDE SEQUENCE [LARGE SCALE GENOMIC DNA]</scope>
    <source>
        <strain evidence="9 10">CV53</strain>
    </source>
</reference>
<protein>
    <submittedName>
        <fullName evidence="9">Muramoyltetrapeptide carboxypeptidase</fullName>
    </submittedName>
</protein>
<dbReference type="InterPro" id="IPR027478">
    <property type="entry name" value="LdcA_N"/>
</dbReference>
<evidence type="ECO:0000256" key="1">
    <source>
        <dbReference type="ARBA" id="ARBA00010233"/>
    </source>
</evidence>
<dbReference type="Gene3D" id="3.40.50.10740">
    <property type="entry name" value="Class I glutamine amidotransferase-like"/>
    <property type="match status" value="1"/>
</dbReference>
<dbReference type="PIRSF" id="PIRSF028757">
    <property type="entry name" value="LD-carboxypeptidase"/>
    <property type="match status" value="1"/>
</dbReference>
<evidence type="ECO:0000259" key="8">
    <source>
        <dbReference type="Pfam" id="PF17676"/>
    </source>
</evidence>
<gene>
    <name evidence="9" type="ORF">EV146_10437</name>
</gene>